<dbReference type="AlphaFoldDB" id="A0A2W2G120"/>
<keyword evidence="1" id="KW-0813">Transport</keyword>
<feature type="domain" description="ABC transporter" evidence="4">
    <location>
        <begin position="8"/>
        <end position="242"/>
    </location>
</feature>
<accession>A0A2W2G120</accession>
<dbReference type="Proteomes" id="UP000248544">
    <property type="component" value="Unassembled WGS sequence"/>
</dbReference>
<dbReference type="EMBL" id="POUA01000168">
    <property type="protein sequence ID" value="PZG41643.1"/>
    <property type="molecule type" value="Genomic_DNA"/>
</dbReference>
<dbReference type="GO" id="GO:0016887">
    <property type="term" value="F:ATP hydrolysis activity"/>
    <property type="evidence" value="ECO:0007669"/>
    <property type="project" value="InterPro"/>
</dbReference>
<dbReference type="InterPro" id="IPR050166">
    <property type="entry name" value="ABC_transporter_ATP-bind"/>
</dbReference>
<dbReference type="InterPro" id="IPR003593">
    <property type="entry name" value="AAA+_ATPase"/>
</dbReference>
<name>A0A2W2G120_9ACTN</name>
<sequence length="270" mass="29416">MATARHAVELAGLRHVFPGRGRSVQAMEAVRNVDLTVEPGEFVSIVGPSGCGKSTILKMIAGLLRPSEGSVRVWGEEVTGPRREIGIALQDATLLPWRDVVSNCLLPVELHGKVTDEARERVAGLLERAGLAGFETRRPKELSGGMRQRVAICRALADDPTLLLLDEPFGALDALTREQMNVDLNRIWRETGKTAILITHGIEEAVLLSTRVVLLSERPGTIVDVITPPFPPTRTRELLSRPEFAEVCGQVRDRLFAGEQAKPDRAEAGA</sequence>
<keyword evidence="6" id="KW-1185">Reference proteome</keyword>
<protein>
    <submittedName>
        <fullName evidence="5">ABC transporter ATP-binding protein</fullName>
    </submittedName>
</protein>
<comment type="caution">
    <text evidence="5">The sequence shown here is derived from an EMBL/GenBank/DDBJ whole genome shotgun (WGS) entry which is preliminary data.</text>
</comment>
<dbReference type="GO" id="GO:0005524">
    <property type="term" value="F:ATP binding"/>
    <property type="evidence" value="ECO:0007669"/>
    <property type="project" value="UniProtKB-KW"/>
</dbReference>
<gene>
    <name evidence="5" type="ORF">C1I98_20955</name>
</gene>
<dbReference type="Pfam" id="PF00005">
    <property type="entry name" value="ABC_tran"/>
    <property type="match status" value="1"/>
</dbReference>
<dbReference type="PANTHER" id="PTHR42788:SF13">
    <property type="entry name" value="ALIPHATIC SULFONATES IMPORT ATP-BINDING PROTEIN SSUB"/>
    <property type="match status" value="1"/>
</dbReference>
<keyword evidence="2" id="KW-0547">Nucleotide-binding</keyword>
<evidence type="ECO:0000256" key="2">
    <source>
        <dbReference type="ARBA" id="ARBA00022741"/>
    </source>
</evidence>
<evidence type="ECO:0000256" key="3">
    <source>
        <dbReference type="ARBA" id="ARBA00022840"/>
    </source>
</evidence>
<dbReference type="SMART" id="SM00382">
    <property type="entry name" value="AAA"/>
    <property type="match status" value="1"/>
</dbReference>
<dbReference type="PROSITE" id="PS50893">
    <property type="entry name" value="ABC_TRANSPORTER_2"/>
    <property type="match status" value="1"/>
</dbReference>
<keyword evidence="3 5" id="KW-0067">ATP-binding</keyword>
<dbReference type="InterPro" id="IPR003439">
    <property type="entry name" value="ABC_transporter-like_ATP-bd"/>
</dbReference>
<dbReference type="SUPFAM" id="SSF52540">
    <property type="entry name" value="P-loop containing nucleoside triphosphate hydrolases"/>
    <property type="match status" value="1"/>
</dbReference>
<dbReference type="InterPro" id="IPR017871">
    <property type="entry name" value="ABC_transporter-like_CS"/>
</dbReference>
<reference evidence="5 6" key="1">
    <citation type="submission" date="2018-01" db="EMBL/GenBank/DDBJ databases">
        <title>Draft genome sequence of Sphaerisporangium sp. 7K107.</title>
        <authorList>
            <person name="Sahin N."/>
            <person name="Saygin H."/>
            <person name="Ay H."/>
        </authorList>
    </citation>
    <scope>NUCLEOTIDE SEQUENCE [LARGE SCALE GENOMIC DNA]</scope>
    <source>
        <strain evidence="5 6">7K107</strain>
    </source>
</reference>
<organism evidence="5 6">
    <name type="scientific">Spongiactinospora gelatinilytica</name>
    <dbReference type="NCBI Taxonomy" id="2666298"/>
    <lineage>
        <taxon>Bacteria</taxon>
        <taxon>Bacillati</taxon>
        <taxon>Actinomycetota</taxon>
        <taxon>Actinomycetes</taxon>
        <taxon>Streptosporangiales</taxon>
        <taxon>Streptosporangiaceae</taxon>
        <taxon>Spongiactinospora</taxon>
    </lineage>
</organism>
<evidence type="ECO:0000313" key="5">
    <source>
        <dbReference type="EMBL" id="PZG41643.1"/>
    </source>
</evidence>
<proteinExistence type="predicted"/>
<dbReference type="Gene3D" id="3.40.50.300">
    <property type="entry name" value="P-loop containing nucleotide triphosphate hydrolases"/>
    <property type="match status" value="1"/>
</dbReference>
<evidence type="ECO:0000259" key="4">
    <source>
        <dbReference type="PROSITE" id="PS50893"/>
    </source>
</evidence>
<dbReference type="InterPro" id="IPR027417">
    <property type="entry name" value="P-loop_NTPase"/>
</dbReference>
<evidence type="ECO:0000256" key="1">
    <source>
        <dbReference type="ARBA" id="ARBA00022448"/>
    </source>
</evidence>
<dbReference type="PROSITE" id="PS00211">
    <property type="entry name" value="ABC_TRANSPORTER_1"/>
    <property type="match status" value="1"/>
</dbReference>
<dbReference type="CDD" id="cd03293">
    <property type="entry name" value="ABC_NrtD_SsuB_transporters"/>
    <property type="match status" value="1"/>
</dbReference>
<dbReference type="PANTHER" id="PTHR42788">
    <property type="entry name" value="TAURINE IMPORT ATP-BINDING PROTEIN-RELATED"/>
    <property type="match status" value="1"/>
</dbReference>
<evidence type="ECO:0000313" key="6">
    <source>
        <dbReference type="Proteomes" id="UP000248544"/>
    </source>
</evidence>
<dbReference type="RefSeq" id="WP_111169139.1">
    <property type="nucleotide sequence ID" value="NZ_POUA01000168.1"/>
</dbReference>